<dbReference type="Proteomes" id="UP001417504">
    <property type="component" value="Unassembled WGS sequence"/>
</dbReference>
<comment type="caution">
    <text evidence="2">The sequence shown here is derived from an EMBL/GenBank/DDBJ whole genome shotgun (WGS) entry which is preliminary data.</text>
</comment>
<organism evidence="2 3">
    <name type="scientific">Stephania japonica</name>
    <dbReference type="NCBI Taxonomy" id="461633"/>
    <lineage>
        <taxon>Eukaryota</taxon>
        <taxon>Viridiplantae</taxon>
        <taxon>Streptophyta</taxon>
        <taxon>Embryophyta</taxon>
        <taxon>Tracheophyta</taxon>
        <taxon>Spermatophyta</taxon>
        <taxon>Magnoliopsida</taxon>
        <taxon>Ranunculales</taxon>
        <taxon>Menispermaceae</taxon>
        <taxon>Menispermoideae</taxon>
        <taxon>Cissampelideae</taxon>
        <taxon>Stephania</taxon>
    </lineage>
</organism>
<dbReference type="EMBL" id="JBBNAE010000001">
    <property type="protein sequence ID" value="KAK9155730.1"/>
    <property type="molecule type" value="Genomic_DNA"/>
</dbReference>
<sequence length="66" mass="7256">MSSSAPFVTLPTSVGELPTIVDRKEYGTKSEDSGMEVDHGSYRDRLLAEKRQVCRKDGSRSGGHQD</sequence>
<proteinExistence type="predicted"/>
<accession>A0AAP0KQY8</accession>
<evidence type="ECO:0000256" key="1">
    <source>
        <dbReference type="SAM" id="MobiDB-lite"/>
    </source>
</evidence>
<dbReference type="AlphaFoldDB" id="A0AAP0KQY8"/>
<keyword evidence="3" id="KW-1185">Reference proteome</keyword>
<evidence type="ECO:0000313" key="2">
    <source>
        <dbReference type="EMBL" id="KAK9155730.1"/>
    </source>
</evidence>
<protein>
    <submittedName>
        <fullName evidence="2">Uncharacterized protein</fullName>
    </submittedName>
</protein>
<feature type="region of interest" description="Disordered" evidence="1">
    <location>
        <begin position="21"/>
        <end position="66"/>
    </location>
</feature>
<gene>
    <name evidence="2" type="ORF">Sjap_003210</name>
</gene>
<reference evidence="2 3" key="1">
    <citation type="submission" date="2024-01" db="EMBL/GenBank/DDBJ databases">
        <title>Genome assemblies of Stephania.</title>
        <authorList>
            <person name="Yang L."/>
        </authorList>
    </citation>
    <scope>NUCLEOTIDE SEQUENCE [LARGE SCALE GENOMIC DNA]</scope>
    <source>
        <strain evidence="2">QJT</strain>
        <tissue evidence="2">Leaf</tissue>
    </source>
</reference>
<evidence type="ECO:0000313" key="3">
    <source>
        <dbReference type="Proteomes" id="UP001417504"/>
    </source>
</evidence>
<name>A0AAP0KQY8_9MAGN</name>